<evidence type="ECO:0008006" key="4">
    <source>
        <dbReference type="Google" id="ProtNLM"/>
    </source>
</evidence>
<dbReference type="EMBL" id="VIGV01000002">
    <property type="protein sequence ID" value="TWS25356.1"/>
    <property type="molecule type" value="Genomic_DNA"/>
</dbReference>
<dbReference type="Pfam" id="PF09355">
    <property type="entry name" value="Phage_Gp19"/>
    <property type="match status" value="1"/>
</dbReference>
<dbReference type="InterPro" id="IPR018963">
    <property type="entry name" value="Mycophage_D29_Gp19"/>
</dbReference>
<name>A0A5C5RQQ8_9ACTN</name>
<feature type="compositionally biased region" description="Low complexity" evidence="1">
    <location>
        <begin position="13"/>
        <end position="44"/>
    </location>
</feature>
<feature type="compositionally biased region" description="Basic residues" evidence="1">
    <location>
        <begin position="45"/>
        <end position="54"/>
    </location>
</feature>
<feature type="region of interest" description="Disordered" evidence="1">
    <location>
        <begin position="1"/>
        <end position="79"/>
    </location>
</feature>
<comment type="caution">
    <text evidence="2">The sequence shown here is derived from an EMBL/GenBank/DDBJ whole genome shotgun (WGS) entry which is preliminary data.</text>
</comment>
<proteinExistence type="predicted"/>
<reference evidence="2 3" key="1">
    <citation type="submission" date="2019-08" db="EMBL/GenBank/DDBJ databases">
        <title>Tsukamurella conjunctivitidis sp. nov., Tsukamurella assacharolytica sp. nov. and Tsukamurella sputae sp. nov. isolated from patients with conjunctivitis, bacteraemia (lymphoma) and respiratory infection (sputum) in Hong Kong.</title>
        <authorList>
            <person name="Fok K.M.N."/>
            <person name="Fong J.Y.H."/>
        </authorList>
    </citation>
    <scope>NUCLEOTIDE SEQUENCE [LARGE SCALE GENOMIC DNA]</scope>
    <source>
        <strain evidence="2 3">HKU70</strain>
    </source>
</reference>
<dbReference type="Proteomes" id="UP000319792">
    <property type="component" value="Unassembled WGS sequence"/>
</dbReference>
<evidence type="ECO:0000313" key="3">
    <source>
        <dbReference type="Proteomes" id="UP000319792"/>
    </source>
</evidence>
<organism evidence="2 3">
    <name type="scientific">Tsukamurella sputi</name>
    <dbReference type="NCBI Taxonomy" id="2591848"/>
    <lineage>
        <taxon>Bacteria</taxon>
        <taxon>Bacillati</taxon>
        <taxon>Actinomycetota</taxon>
        <taxon>Actinomycetes</taxon>
        <taxon>Mycobacteriales</taxon>
        <taxon>Tsukamurellaceae</taxon>
        <taxon>Tsukamurella</taxon>
    </lineage>
</organism>
<evidence type="ECO:0000313" key="2">
    <source>
        <dbReference type="EMBL" id="TWS25356.1"/>
    </source>
</evidence>
<keyword evidence="3" id="KW-1185">Reference proteome</keyword>
<sequence>MSTGSGASRVQERSCTYTPTTSSTSSRATTRSSRSSSRTMARKPTTPRRRRTTRRAQSQTHPTSRMPRLHPAVVRRQPRVTTPNQAYATADDLEARWRTLSDDEKVRANTLLADASYWVRQWFPVETRRIDAGQAESTGVKILVCAMVKRAMISLNDDGTSSETETYGPFSHTRAFSNPSGNLYILDSEAQMIQGRASGFMSMRMKGAW</sequence>
<gene>
    <name evidence="2" type="ORF">FK268_09190</name>
</gene>
<protein>
    <recommendedName>
        <fullName evidence="4">Phage protein Gp19/Gp15/Gp42</fullName>
    </recommendedName>
</protein>
<accession>A0A5C5RQQ8</accession>
<evidence type="ECO:0000256" key="1">
    <source>
        <dbReference type="SAM" id="MobiDB-lite"/>
    </source>
</evidence>
<dbReference type="AlphaFoldDB" id="A0A5C5RQQ8"/>